<dbReference type="InterPro" id="IPR002347">
    <property type="entry name" value="SDR_fam"/>
</dbReference>
<dbReference type="EC" id="1.1.1.100" evidence="2"/>
<evidence type="ECO:0000256" key="2">
    <source>
        <dbReference type="ARBA" id="ARBA00012948"/>
    </source>
</evidence>
<evidence type="ECO:0000313" key="6">
    <source>
        <dbReference type="EMBL" id="CAC5420544.1"/>
    </source>
</evidence>
<dbReference type="Pfam" id="PF00106">
    <property type="entry name" value="adh_short"/>
    <property type="match status" value="1"/>
</dbReference>
<dbReference type="PRINTS" id="PR00081">
    <property type="entry name" value="GDHRDH"/>
</dbReference>
<name>A0A6J8EIU4_MYTCO</name>
<dbReference type="InterPro" id="IPR036291">
    <property type="entry name" value="NAD(P)-bd_dom_sf"/>
</dbReference>
<proteinExistence type="inferred from homology"/>
<dbReference type="PANTHER" id="PTHR42879">
    <property type="entry name" value="3-OXOACYL-(ACYL-CARRIER-PROTEIN) REDUCTASE"/>
    <property type="match status" value="1"/>
</dbReference>
<evidence type="ECO:0000256" key="1">
    <source>
        <dbReference type="ARBA" id="ARBA00006484"/>
    </source>
</evidence>
<dbReference type="InterPro" id="IPR050259">
    <property type="entry name" value="SDR"/>
</dbReference>
<dbReference type="GO" id="GO:0004316">
    <property type="term" value="F:3-oxoacyl-[acyl-carrier-protein] reductase (NADPH) activity"/>
    <property type="evidence" value="ECO:0007669"/>
    <property type="project" value="UniProtKB-EC"/>
</dbReference>
<dbReference type="Proteomes" id="UP000507470">
    <property type="component" value="Unassembled WGS sequence"/>
</dbReference>
<dbReference type="FunFam" id="3.40.50.720:FF:000084">
    <property type="entry name" value="Short-chain dehydrogenase reductase"/>
    <property type="match status" value="1"/>
</dbReference>
<dbReference type="SUPFAM" id="SSF51735">
    <property type="entry name" value="NAD(P)-binding Rossmann-fold domains"/>
    <property type="match status" value="1"/>
</dbReference>
<dbReference type="Gene3D" id="3.40.50.720">
    <property type="entry name" value="NAD(P)-binding Rossmann-like Domain"/>
    <property type="match status" value="1"/>
</dbReference>
<sequence length="260" mass="27851">MEGKIAVVTGSTTGIGLGVARHLANLGCSVVLTGLGGAALIDDLVEEFTKRYAGKTYFVPCDLTKEDEIKTFCTNIYDVFPEGIDILVNNAGIQFTASIENYPLDTWNNMMAVGLTAPFLLIQKFLPKMKKKGWGRIINMSSMMGIISGPQLTTYSACKSALIGLTKGVALEAAPHGVTCNVVCPGYSDAPIFYHKIEKHAVANSLSFDCAKEELFSTLNPHKKPITVQEIAELVSFLCTSGADSMTGSPILMDAGNTVR</sequence>
<evidence type="ECO:0000256" key="4">
    <source>
        <dbReference type="ARBA" id="ARBA00048508"/>
    </source>
</evidence>
<keyword evidence="3 6" id="KW-0560">Oxidoreductase</keyword>
<evidence type="ECO:0000256" key="3">
    <source>
        <dbReference type="ARBA" id="ARBA00023002"/>
    </source>
</evidence>
<organism evidence="6 7">
    <name type="scientific">Mytilus coruscus</name>
    <name type="common">Sea mussel</name>
    <dbReference type="NCBI Taxonomy" id="42192"/>
    <lineage>
        <taxon>Eukaryota</taxon>
        <taxon>Metazoa</taxon>
        <taxon>Spiralia</taxon>
        <taxon>Lophotrochozoa</taxon>
        <taxon>Mollusca</taxon>
        <taxon>Bivalvia</taxon>
        <taxon>Autobranchia</taxon>
        <taxon>Pteriomorphia</taxon>
        <taxon>Mytilida</taxon>
        <taxon>Mytiloidea</taxon>
        <taxon>Mytilidae</taxon>
        <taxon>Mytilinae</taxon>
        <taxon>Mytilus</taxon>
    </lineage>
</organism>
<keyword evidence="7" id="KW-1185">Reference proteome</keyword>
<dbReference type="OrthoDB" id="417891at2759"/>
<dbReference type="EMBL" id="CACVKT020009160">
    <property type="protein sequence ID" value="CAC5420544.1"/>
    <property type="molecule type" value="Genomic_DNA"/>
</dbReference>
<comment type="catalytic activity">
    <reaction evidence="4">
        <text>a (3R)-hydroxyacyl-[ACP] + NADP(+) = a 3-oxoacyl-[ACP] + NADPH + H(+)</text>
        <dbReference type="Rhea" id="RHEA:17397"/>
        <dbReference type="Rhea" id="RHEA-COMP:9916"/>
        <dbReference type="Rhea" id="RHEA-COMP:9945"/>
        <dbReference type="ChEBI" id="CHEBI:15378"/>
        <dbReference type="ChEBI" id="CHEBI:57783"/>
        <dbReference type="ChEBI" id="CHEBI:58349"/>
        <dbReference type="ChEBI" id="CHEBI:78776"/>
        <dbReference type="ChEBI" id="CHEBI:78827"/>
        <dbReference type="EC" id="1.1.1.100"/>
    </reaction>
</comment>
<dbReference type="InterPro" id="IPR020904">
    <property type="entry name" value="Sc_DH/Rdtase_CS"/>
</dbReference>
<evidence type="ECO:0000256" key="5">
    <source>
        <dbReference type="RuleBase" id="RU000363"/>
    </source>
</evidence>
<reference evidence="6 7" key="1">
    <citation type="submission" date="2020-06" db="EMBL/GenBank/DDBJ databases">
        <authorList>
            <person name="Li R."/>
            <person name="Bekaert M."/>
        </authorList>
    </citation>
    <scope>NUCLEOTIDE SEQUENCE [LARGE SCALE GENOMIC DNA]</scope>
    <source>
        <strain evidence="7">wild</strain>
    </source>
</reference>
<protein>
    <recommendedName>
        <fullName evidence="2">3-oxoacyl-[acyl-carrier-protein] reductase</fullName>
        <ecNumber evidence="2">1.1.1.100</ecNumber>
    </recommendedName>
</protein>
<dbReference type="PRINTS" id="PR00080">
    <property type="entry name" value="SDRFAMILY"/>
</dbReference>
<comment type="similarity">
    <text evidence="1 5">Belongs to the short-chain dehydrogenases/reductases (SDR) family.</text>
</comment>
<accession>A0A6J8EIU4</accession>
<evidence type="ECO:0000313" key="7">
    <source>
        <dbReference type="Proteomes" id="UP000507470"/>
    </source>
</evidence>
<dbReference type="PROSITE" id="PS00061">
    <property type="entry name" value="ADH_SHORT"/>
    <property type="match status" value="1"/>
</dbReference>
<dbReference type="GO" id="GO:0032787">
    <property type="term" value="P:monocarboxylic acid metabolic process"/>
    <property type="evidence" value="ECO:0007669"/>
    <property type="project" value="UniProtKB-ARBA"/>
</dbReference>
<dbReference type="AlphaFoldDB" id="A0A6J8EIU4"/>
<dbReference type="PANTHER" id="PTHR42879:SF2">
    <property type="entry name" value="3-OXOACYL-[ACYL-CARRIER-PROTEIN] REDUCTASE FABG"/>
    <property type="match status" value="1"/>
</dbReference>
<gene>
    <name evidence="6" type="ORF">MCOR_52763</name>
</gene>